<feature type="domain" description="ATP-dependent RecD2 DNA helicase-like helix-hairpin-helix" evidence="5">
    <location>
        <begin position="144"/>
        <end position="234"/>
    </location>
</feature>
<dbReference type="NCBIfam" id="TIGR01448">
    <property type="entry name" value="recD_rel"/>
    <property type="match status" value="1"/>
</dbReference>
<gene>
    <name evidence="3" type="primary">recD2</name>
    <name evidence="8" type="ORF">OG515_14905</name>
</gene>
<dbReference type="Pfam" id="PF13245">
    <property type="entry name" value="AAA_19"/>
    <property type="match status" value="1"/>
</dbReference>
<dbReference type="InterPro" id="IPR027417">
    <property type="entry name" value="P-loop_NTPase"/>
</dbReference>
<dbReference type="Pfam" id="PF18335">
    <property type="entry name" value="SH3_13"/>
    <property type="match status" value="1"/>
</dbReference>
<dbReference type="InterPro" id="IPR029493">
    <property type="entry name" value="RecD2-like_HHH"/>
</dbReference>
<dbReference type="InterPro" id="IPR050534">
    <property type="entry name" value="Coronavir_polyprotein_1ab"/>
</dbReference>
<feature type="domain" description="ATP-dependent RecD2 DNA helicase SH3" evidence="6">
    <location>
        <begin position="573"/>
        <end position="638"/>
    </location>
</feature>
<dbReference type="RefSeq" id="WP_329399032.1">
    <property type="nucleotide sequence ID" value="NZ_CP109019.1"/>
</dbReference>
<evidence type="ECO:0000256" key="1">
    <source>
        <dbReference type="ARBA" id="ARBA00022741"/>
    </source>
</evidence>
<dbReference type="Pfam" id="PF14520">
    <property type="entry name" value="HHH_5"/>
    <property type="match status" value="1"/>
</dbReference>
<feature type="domain" description="UvrD-like helicase C-terminal" evidence="4">
    <location>
        <begin position="658"/>
        <end position="706"/>
    </location>
</feature>
<dbReference type="Gene3D" id="1.10.150.20">
    <property type="entry name" value="5' to 3' exonuclease, C-terminal subdomain"/>
    <property type="match status" value="1"/>
</dbReference>
<organism evidence="8 9">
    <name type="scientific">Streptomyces melanogenes</name>
    <dbReference type="NCBI Taxonomy" id="67326"/>
    <lineage>
        <taxon>Bacteria</taxon>
        <taxon>Bacillati</taxon>
        <taxon>Actinomycetota</taxon>
        <taxon>Actinomycetes</taxon>
        <taxon>Kitasatosporales</taxon>
        <taxon>Streptomycetaceae</taxon>
        <taxon>Streptomyces</taxon>
    </lineage>
</organism>
<keyword evidence="3" id="KW-0238">DNA-binding</keyword>
<dbReference type="CDD" id="cd18809">
    <property type="entry name" value="SF1_C_RecD"/>
    <property type="match status" value="1"/>
</dbReference>
<dbReference type="InterPro" id="IPR041451">
    <property type="entry name" value="RecD2_SH13"/>
</dbReference>
<dbReference type="InterPro" id="IPR027785">
    <property type="entry name" value="UvrD-like_helicase_C"/>
</dbReference>
<dbReference type="SUPFAM" id="SSF47781">
    <property type="entry name" value="RuvA domain 2-like"/>
    <property type="match status" value="1"/>
</dbReference>
<keyword evidence="1 3" id="KW-0547">Nucleotide-binding</keyword>
<dbReference type="HAMAP" id="MF_01488">
    <property type="entry name" value="RecD2"/>
    <property type="match status" value="1"/>
</dbReference>
<dbReference type="PANTHER" id="PTHR43788">
    <property type="entry name" value="DNA2/NAM7 HELICASE FAMILY MEMBER"/>
    <property type="match status" value="1"/>
</dbReference>
<keyword evidence="9" id="KW-1185">Reference proteome</keyword>
<dbReference type="InterPro" id="IPR006345">
    <property type="entry name" value="RecD2"/>
</dbReference>
<comment type="function">
    <text evidence="3">DNA-dependent ATPase and ATP-dependent 5'-3' DNA helicase. Has no activity on blunt DNA or DNA with 3'-overhangs, requires at least 10 bases of 5'-ssDNA for helicase activity.</text>
</comment>
<keyword evidence="3" id="KW-0378">Hydrolase</keyword>
<protein>
    <recommendedName>
        <fullName evidence="3">ATP-dependent RecD2 DNA helicase</fullName>
        <ecNumber evidence="3">5.6.2.3</ecNumber>
    </recommendedName>
    <alternativeName>
        <fullName evidence="3">DNA 5'-3' helicase subunit RecD2</fullName>
    </alternativeName>
</protein>
<dbReference type="EMBL" id="CP109019">
    <property type="protein sequence ID" value="WUT83402.1"/>
    <property type="molecule type" value="Genomic_DNA"/>
</dbReference>
<feature type="domain" description="ATP-dependent RecD2 DNA helicase OB-fold" evidence="7">
    <location>
        <begin position="6"/>
        <end position="79"/>
    </location>
</feature>
<dbReference type="InterPro" id="IPR055446">
    <property type="entry name" value="RecD2_N_OB"/>
</dbReference>
<dbReference type="Gene3D" id="1.10.10.2220">
    <property type="match status" value="1"/>
</dbReference>
<dbReference type="Pfam" id="PF23139">
    <property type="entry name" value="OB_YrrC"/>
    <property type="match status" value="1"/>
</dbReference>
<evidence type="ECO:0000259" key="6">
    <source>
        <dbReference type="Pfam" id="PF18335"/>
    </source>
</evidence>
<evidence type="ECO:0000256" key="2">
    <source>
        <dbReference type="ARBA" id="ARBA00022840"/>
    </source>
</evidence>
<dbReference type="EC" id="5.6.2.3" evidence="3"/>
<comment type="catalytic activity">
    <reaction evidence="3">
        <text>ATP + H2O = ADP + phosphate + H(+)</text>
        <dbReference type="Rhea" id="RHEA:13065"/>
        <dbReference type="ChEBI" id="CHEBI:15377"/>
        <dbReference type="ChEBI" id="CHEBI:15378"/>
        <dbReference type="ChEBI" id="CHEBI:30616"/>
        <dbReference type="ChEBI" id="CHEBI:43474"/>
        <dbReference type="ChEBI" id="CHEBI:456216"/>
        <dbReference type="EC" id="5.6.2.3"/>
    </reaction>
</comment>
<comment type="similarity">
    <text evidence="3">Belongs to the RecD family. RecD2 subfamily.</text>
</comment>
<dbReference type="CDD" id="cd17933">
    <property type="entry name" value="DEXSc_RecD-like"/>
    <property type="match status" value="1"/>
</dbReference>
<accession>A0ABZ1XJ68</accession>
<dbReference type="Proteomes" id="UP001432060">
    <property type="component" value="Chromosome"/>
</dbReference>
<evidence type="ECO:0000259" key="7">
    <source>
        <dbReference type="Pfam" id="PF23139"/>
    </source>
</evidence>
<keyword evidence="2 3" id="KW-0067">ATP-binding</keyword>
<evidence type="ECO:0000313" key="8">
    <source>
        <dbReference type="EMBL" id="WUT83402.1"/>
    </source>
</evidence>
<dbReference type="SUPFAM" id="SSF52540">
    <property type="entry name" value="P-loop containing nucleoside triphosphate hydrolases"/>
    <property type="match status" value="2"/>
</dbReference>
<evidence type="ECO:0000259" key="5">
    <source>
        <dbReference type="Pfam" id="PF14490"/>
    </source>
</evidence>
<proteinExistence type="inferred from homology"/>
<dbReference type="Gene3D" id="2.30.30.940">
    <property type="match status" value="1"/>
</dbReference>
<evidence type="ECO:0000256" key="3">
    <source>
        <dbReference type="HAMAP-Rule" id="MF_01488"/>
    </source>
</evidence>
<name>A0ABZ1XJ68_9ACTN</name>
<reference evidence="8" key="1">
    <citation type="submission" date="2022-10" db="EMBL/GenBank/DDBJ databases">
        <title>The complete genomes of actinobacterial strains from the NBC collection.</title>
        <authorList>
            <person name="Joergensen T.S."/>
            <person name="Alvarez Arevalo M."/>
            <person name="Sterndorff E.B."/>
            <person name="Faurdal D."/>
            <person name="Vuksanovic O."/>
            <person name="Mourched A.-S."/>
            <person name="Charusanti P."/>
            <person name="Shaw S."/>
            <person name="Blin K."/>
            <person name="Weber T."/>
        </authorList>
    </citation>
    <scope>NUCLEOTIDE SEQUENCE</scope>
    <source>
        <strain evidence="8">NBC_00668</strain>
    </source>
</reference>
<evidence type="ECO:0000259" key="4">
    <source>
        <dbReference type="Pfam" id="PF13538"/>
    </source>
</evidence>
<feature type="binding site" evidence="3">
    <location>
        <begin position="360"/>
        <end position="364"/>
    </location>
    <ligand>
        <name>ATP</name>
        <dbReference type="ChEBI" id="CHEBI:30616"/>
    </ligand>
</feature>
<keyword evidence="3" id="KW-0347">Helicase</keyword>
<dbReference type="Pfam" id="PF13538">
    <property type="entry name" value="UvrD_C_2"/>
    <property type="match status" value="1"/>
</dbReference>
<keyword evidence="3" id="KW-0413">Isomerase</keyword>
<dbReference type="InterPro" id="IPR010994">
    <property type="entry name" value="RuvA_2-like"/>
</dbReference>
<dbReference type="Pfam" id="PF14490">
    <property type="entry name" value="HHH_RecD2"/>
    <property type="match status" value="1"/>
</dbReference>
<sequence>MSNLAVVEGVLERITYANEENGYTVARVDTGRGGGDLLTVVGSLLGAQPGESLRMEGRWGSHPQYGKQFTVENYTTILPATIQGIRRYLGSGLIKGIGPRIADRIVEHFGTDTLDIIEQQPGRLVEVPGLGPKRTKLIGAAWEEQKAIKEVMVFLQGVGVSTSIAVRIYKKYEDASISVVKNQPYRLAADVWGIGFLTADRIAQAVGIPHDSPERVKAGLQYALSQSTDQGHCFLPEEQLIADSVKLLQVDTGLVIDCLGELVAEEGVVREPVPGPEGGAERVTAVYLVPFHRAELSLAAQVVRLLRTGEDRMPGFRDVDWDRALSWLAARTGAELAPEQQDAVRLALTSKVAVLTGGPGCGKSFTVRSVVELARAKKAKVVLAAPTGRAAKRLAELTGADASTVHRLLELKPGGDAAYDKDRPLDADLVVVDEASMLDLLLANKLVKAVAPGAHLLMVGDVDQLPSVGAGEVLRDLLAEGGPVPRVRLTRIFRQAQQSGVVTNAHRINSGVPPLTQGLSDFFHFVEEETEDAGRLAVDVAARRIPAKFGLDPRRDVQVLAPMHRGPAGAGNLNGLLQQAITPARPDLPEKRFGGRVFRVGDKVTQIRNNYEKGKNGVFNGTVGVVTALDPDEQRLTVLTDEDEEVPYDFDELDELAHAYAVTIHRSQGSEYPAVVIPVTTGAWMMLQRNLLYTAVTRARKLVVLVGSRKAIGQAVRTVSAGRRFTALAHRLSGGVLV</sequence>
<evidence type="ECO:0000313" key="9">
    <source>
        <dbReference type="Proteomes" id="UP001432060"/>
    </source>
</evidence>
<dbReference type="PANTHER" id="PTHR43788:SF6">
    <property type="entry name" value="DNA HELICASE B"/>
    <property type="match status" value="1"/>
</dbReference>
<dbReference type="Gene3D" id="3.40.50.300">
    <property type="entry name" value="P-loop containing nucleotide triphosphate hydrolases"/>
    <property type="match status" value="2"/>
</dbReference>